<dbReference type="AlphaFoldDB" id="A0A828ZJH0"/>
<dbReference type="PIRSF" id="PIRSF029900">
    <property type="entry name" value="Alpha-glucuronds"/>
    <property type="match status" value="1"/>
</dbReference>
<sequence>MRKKDECWLKKRVSTDVVSTYSFEQSDQLTDTIKREMQTLFPMCRYVEETNAELYFKKATDALLGDEGFEISHEHNQTVVHANTSKGWLYGFFELYKYVIRTTELPENLRSIPDQSIRMLNHWDNFDGTIERGYAGESIFFSNNQFRKDHETLREYARLLASIGMNAVSINNVNVRGKAKWLITEPYLGEIKQIADTFAAYGIRTFLSINFGAPITVGGLETADPLAEEVITFWQRTADTIYRIIPEFGGFVVKADSEGEPGPFLYGRDHNDGANMLARALQPYGGLVIWRCFVYDCLQDWRDRSIDRAKAAYDHFLELDGTFEENVLLQIKNGPIDFQVREPVNPLFGALKQTNHMLEFQVTQEYTGQQKHICCLLPMWKAVLDFDTKRPLEHSKVKEILSEQSPNPKHSGVAAVVNVGMDDNWTGHKLAQANLFGYGRLIWNNELSTEDIITEWIELTFDLDDSAHHLLKEILVTSYQTYENYTAPLGIGFMVRPNHHYGPDVDGYEYDRWGTYHFADRNGIGVNRTTKDGTGYTMQYADYWYEIYENLATCPDELVLFFHHLPYEHILQSGKTVIQHIYDTHFEGYEKVNSYIADWASLRGQIDEVSYRNVAERLQEQERSARDWKDQINTYFYRKSGIPDAYGRTIYA</sequence>
<dbReference type="PANTHER" id="PTHR39207">
    <property type="entry name" value="ALPHA-GLUCURONIDASE A"/>
    <property type="match status" value="1"/>
</dbReference>
<dbReference type="InterPro" id="IPR029018">
    <property type="entry name" value="Hex-like_dom2"/>
</dbReference>
<dbReference type="PANTHER" id="PTHR39207:SF1">
    <property type="entry name" value="ALPHA-GLUCURONIDASE A"/>
    <property type="match status" value="1"/>
</dbReference>
<dbReference type="InterPro" id="IPR011395">
    <property type="entry name" value="Glyco_hydro_67_aGlcAse"/>
</dbReference>
<dbReference type="Pfam" id="PF07488">
    <property type="entry name" value="Glyco_hydro_67M"/>
    <property type="match status" value="1"/>
</dbReference>
<dbReference type="Pfam" id="PF07477">
    <property type="entry name" value="Glyco_hydro_67C"/>
    <property type="match status" value="1"/>
</dbReference>
<name>A0A828ZJH0_ENTFC</name>
<comment type="caution">
    <text evidence="5">The sequence shown here is derived from an EMBL/GenBank/DDBJ whole genome shotgun (WGS) entry which is preliminary data.</text>
</comment>
<dbReference type="SUPFAM" id="SSF51445">
    <property type="entry name" value="(Trans)glycosidases"/>
    <property type="match status" value="1"/>
</dbReference>
<feature type="active site" description="Proton acceptor" evidence="2">
    <location>
        <position position="337"/>
    </location>
</feature>
<keyword evidence="1" id="KW-0378">Hydrolase</keyword>
<dbReference type="Gene3D" id="3.20.20.80">
    <property type="entry name" value="Glycosidases"/>
    <property type="match status" value="1"/>
</dbReference>
<dbReference type="GO" id="GO:0045493">
    <property type="term" value="P:xylan catabolic process"/>
    <property type="evidence" value="ECO:0007669"/>
    <property type="project" value="InterPro"/>
</dbReference>
<dbReference type="InterPro" id="IPR011099">
    <property type="entry name" value="Glyco_hydro_67_C"/>
</dbReference>
<evidence type="ECO:0008006" key="7">
    <source>
        <dbReference type="Google" id="ProtNLM"/>
    </source>
</evidence>
<feature type="domain" description="Glycosyl hydrolase family 67 C-terminal" evidence="3">
    <location>
        <begin position="426"/>
        <end position="648"/>
    </location>
</feature>
<dbReference type="GO" id="GO:0005576">
    <property type="term" value="C:extracellular region"/>
    <property type="evidence" value="ECO:0007669"/>
    <property type="project" value="InterPro"/>
</dbReference>
<feature type="active site" description="Proton donor" evidence="2">
    <location>
        <position position="258"/>
    </location>
</feature>
<evidence type="ECO:0000256" key="2">
    <source>
        <dbReference type="PIRSR" id="PIRSR029900-1"/>
    </source>
</evidence>
<dbReference type="EMBL" id="AHXC01000010">
    <property type="protein sequence ID" value="ELB00799.1"/>
    <property type="molecule type" value="Genomic_DNA"/>
</dbReference>
<gene>
    <name evidence="5" type="ORF">OIE_05581</name>
</gene>
<dbReference type="Gene3D" id="3.30.379.10">
    <property type="entry name" value="Chitobiase/beta-hexosaminidase domain 2-like"/>
    <property type="match status" value="1"/>
</dbReference>
<organism evidence="5 6">
    <name type="scientific">Enterococcus faecium EnGen0003</name>
    <dbReference type="NCBI Taxonomy" id="1138901"/>
    <lineage>
        <taxon>Bacteria</taxon>
        <taxon>Bacillati</taxon>
        <taxon>Bacillota</taxon>
        <taxon>Bacilli</taxon>
        <taxon>Lactobacillales</taxon>
        <taxon>Enterococcaceae</taxon>
        <taxon>Enterococcus</taxon>
    </lineage>
</organism>
<dbReference type="GO" id="GO:0046559">
    <property type="term" value="F:alpha-glucuronidase activity"/>
    <property type="evidence" value="ECO:0007669"/>
    <property type="project" value="InterPro"/>
</dbReference>
<dbReference type="Gene3D" id="3.90.1330.10">
    <property type="entry name" value="Alpha-glucuronidase, C-terminal domain"/>
    <property type="match status" value="1"/>
</dbReference>
<evidence type="ECO:0000256" key="1">
    <source>
        <dbReference type="ARBA" id="ARBA00022801"/>
    </source>
</evidence>
<dbReference type="Proteomes" id="UP000010553">
    <property type="component" value="Unassembled WGS sequence"/>
</dbReference>
<feature type="domain" description="Glycosyl hydrolase family 67 catalytic" evidence="4">
    <location>
        <begin position="108"/>
        <end position="425"/>
    </location>
</feature>
<evidence type="ECO:0000313" key="6">
    <source>
        <dbReference type="Proteomes" id="UP000010553"/>
    </source>
</evidence>
<dbReference type="InterPro" id="IPR037054">
    <property type="entry name" value="A-glucoronidase_C_sf"/>
</dbReference>
<dbReference type="GO" id="GO:0033939">
    <property type="term" value="F:xylan alpha-1,2-glucuronosidase activity"/>
    <property type="evidence" value="ECO:0007669"/>
    <property type="project" value="TreeGrafter"/>
</dbReference>
<dbReference type="SUPFAM" id="SSF55545">
    <property type="entry name" value="beta-N-acetylhexosaminidase-like domain"/>
    <property type="match status" value="1"/>
</dbReference>
<dbReference type="RefSeq" id="WP_002335263.1">
    <property type="nucleotide sequence ID" value="NZ_KB029694.1"/>
</dbReference>
<accession>A0A828ZJH0</accession>
<protein>
    <recommendedName>
        <fullName evidence="7">Alpha-glucuronidase</fullName>
    </recommendedName>
</protein>
<evidence type="ECO:0000259" key="3">
    <source>
        <dbReference type="Pfam" id="PF07477"/>
    </source>
</evidence>
<feature type="active site" description="Proton acceptor" evidence="2">
    <location>
        <position position="365"/>
    </location>
</feature>
<proteinExistence type="predicted"/>
<dbReference type="InterPro" id="IPR011100">
    <property type="entry name" value="Glyco_hydro_67_cat"/>
</dbReference>
<dbReference type="InterPro" id="IPR017853">
    <property type="entry name" value="GH"/>
</dbReference>
<evidence type="ECO:0000259" key="4">
    <source>
        <dbReference type="Pfam" id="PF07488"/>
    </source>
</evidence>
<reference evidence="5 6" key="1">
    <citation type="submission" date="2012-12" db="EMBL/GenBank/DDBJ databases">
        <title>The Genome Sequence of Enterococcus faecium E1590.</title>
        <authorList>
            <consortium name="The Broad Institute Genome Sequencing Platform"/>
            <consortium name="The Broad Institute Genome Sequencing Center for Infectious Disease"/>
            <person name="Earl A.M."/>
            <person name="Gilmore M.S."/>
            <person name="van Schaik W."/>
            <person name="Lebreton F."/>
            <person name="Willems R.J."/>
            <person name="Walker B."/>
            <person name="Young S.K."/>
            <person name="Zeng Q."/>
            <person name="Gargeya S."/>
            <person name="Fitzgerald M."/>
            <person name="Haas B."/>
            <person name="Abouelleil A."/>
            <person name="Alvarado L."/>
            <person name="Arachchi H.M."/>
            <person name="Berlin A.M."/>
            <person name="Chapman S.B."/>
            <person name="Dewar J."/>
            <person name="Goldberg J."/>
            <person name="Griggs A."/>
            <person name="Gujja S."/>
            <person name="Hansen M."/>
            <person name="Howarth C."/>
            <person name="Imamovic A."/>
            <person name="Larimer J."/>
            <person name="McCowan C."/>
            <person name="Murphy C."/>
            <person name="Neiman D."/>
            <person name="Pearson M."/>
            <person name="Priest M."/>
            <person name="Roberts A."/>
            <person name="Saif S."/>
            <person name="Shea T."/>
            <person name="Sisk P."/>
            <person name="Sykes S."/>
            <person name="Wortman J."/>
            <person name="Nusbaum C."/>
            <person name="Birren B."/>
        </authorList>
    </citation>
    <scope>NUCLEOTIDE SEQUENCE [LARGE SCALE GENOMIC DNA]</scope>
    <source>
        <strain evidence="5 6">E1590</strain>
    </source>
</reference>
<evidence type="ECO:0000313" key="5">
    <source>
        <dbReference type="EMBL" id="ELB00799.1"/>
    </source>
</evidence>